<dbReference type="Proteomes" id="UP000827892">
    <property type="component" value="Chromosome V"/>
</dbReference>
<sequence length="130" mass="15017">MRTSSTNSTMIGIEICDLIVLSENVYERVQGYWFYGSHNLCINKYNYWNMYPLFIGDFLQAVFEKSSFGLGVFLAFTRLLIMKAGGTTLKISKPLFGYFLILVSLSSVHNLYYYRGYSIIQIGIWEPEDT</sequence>
<dbReference type="GO" id="GO:0008528">
    <property type="term" value="F:G protein-coupled peptide receptor activity"/>
    <property type="evidence" value="ECO:0007669"/>
    <property type="project" value="InterPro"/>
</dbReference>
<dbReference type="InterPro" id="IPR019427">
    <property type="entry name" value="7TM_GPCR_serpentine_rcpt_Srw"/>
</dbReference>
<proteinExistence type="predicted"/>
<evidence type="ECO:0000313" key="2">
    <source>
        <dbReference type="EMBL" id="ULT86969.1"/>
    </source>
</evidence>
<keyword evidence="1" id="KW-1133">Transmembrane helix</keyword>
<dbReference type="PANTHER" id="PTHR47088:SF1">
    <property type="entry name" value="G-PROTEIN COUPLED RECEPTORS FAMILY 1 PROFILE DOMAIN-CONTAINING PROTEIN-RELATED"/>
    <property type="match status" value="1"/>
</dbReference>
<dbReference type="PANTHER" id="PTHR47088">
    <property type="entry name" value="SERPENTINE RECEPTOR, CLASS W"/>
    <property type="match status" value="1"/>
</dbReference>
<keyword evidence="1" id="KW-0812">Transmembrane</keyword>
<keyword evidence="1" id="KW-0472">Membrane</keyword>
<evidence type="ECO:0000313" key="3">
    <source>
        <dbReference type="Proteomes" id="UP000827892"/>
    </source>
</evidence>
<dbReference type="EMBL" id="CP090895">
    <property type="protein sequence ID" value="ULT86969.1"/>
    <property type="molecule type" value="Genomic_DNA"/>
</dbReference>
<accession>A0AAE8ZZV4</accession>
<dbReference type="AlphaFoldDB" id="A0AAE8ZZV4"/>
<organism evidence="2 3">
    <name type="scientific">Caenorhabditis briggsae</name>
    <dbReference type="NCBI Taxonomy" id="6238"/>
    <lineage>
        <taxon>Eukaryota</taxon>
        <taxon>Metazoa</taxon>
        <taxon>Ecdysozoa</taxon>
        <taxon>Nematoda</taxon>
        <taxon>Chromadorea</taxon>
        <taxon>Rhabditida</taxon>
        <taxon>Rhabditina</taxon>
        <taxon>Rhabditomorpha</taxon>
        <taxon>Rhabditoidea</taxon>
        <taxon>Rhabditidae</taxon>
        <taxon>Peloderinae</taxon>
        <taxon>Caenorhabditis</taxon>
    </lineage>
</organism>
<protein>
    <submittedName>
        <fullName evidence="2">Uncharacterized protein</fullName>
    </submittedName>
</protein>
<gene>
    <name evidence="2" type="ORF">L3Y34_006608</name>
</gene>
<reference evidence="2 3" key="1">
    <citation type="submission" date="2022-02" db="EMBL/GenBank/DDBJ databases">
        <title>Chromosome-level reference genomes for two strains of Caenorhabditis briggsae: an improved platform for comparative genomics.</title>
        <authorList>
            <person name="Stevens L."/>
            <person name="Andersen E.C."/>
        </authorList>
    </citation>
    <scope>NUCLEOTIDE SEQUENCE [LARGE SCALE GENOMIC DNA]</scope>
    <source>
        <strain evidence="2">QX1410_ONT</strain>
        <tissue evidence="2">Whole-organism</tissue>
    </source>
</reference>
<dbReference type="Pfam" id="PF10324">
    <property type="entry name" value="7TM_GPCR_Srw"/>
    <property type="match status" value="1"/>
</dbReference>
<evidence type="ECO:0000256" key="1">
    <source>
        <dbReference type="SAM" id="Phobius"/>
    </source>
</evidence>
<feature type="transmembrane region" description="Helical" evidence="1">
    <location>
        <begin position="95"/>
        <end position="114"/>
    </location>
</feature>
<name>A0AAE8ZZV4_CAEBR</name>